<dbReference type="PANTHER" id="PTHR48041">
    <property type="entry name" value="ABC TRANSPORTER G FAMILY MEMBER 28"/>
    <property type="match status" value="1"/>
</dbReference>
<comment type="subcellular location">
    <subcellularLocation>
        <location evidence="1">Membrane</location>
        <topology evidence="1">Multi-pass membrane protein</topology>
    </subcellularLocation>
</comment>
<dbReference type="Pfam" id="PF01061">
    <property type="entry name" value="ABC2_membrane"/>
    <property type="match status" value="1"/>
</dbReference>
<evidence type="ECO:0000256" key="5">
    <source>
        <dbReference type="ARBA" id="ARBA00022741"/>
    </source>
</evidence>
<dbReference type="PROSITE" id="PS50893">
    <property type="entry name" value="ABC_TRANSPORTER_2"/>
    <property type="match status" value="1"/>
</dbReference>
<dbReference type="InterPro" id="IPR043926">
    <property type="entry name" value="ABCG_dom"/>
</dbReference>
<evidence type="ECO:0000313" key="14">
    <source>
        <dbReference type="RefSeq" id="XP_022306298.1"/>
    </source>
</evidence>
<dbReference type="InterPro" id="IPR017871">
    <property type="entry name" value="ABC_transporter-like_CS"/>
</dbReference>
<dbReference type="RefSeq" id="XP_022306297.1">
    <property type="nucleotide sequence ID" value="XM_022450589.1"/>
</dbReference>
<name>A0A8B8BTP5_CRAVI</name>
<dbReference type="AlphaFoldDB" id="A0A8B8BTP5"/>
<evidence type="ECO:0000256" key="9">
    <source>
        <dbReference type="SAM" id="Phobius"/>
    </source>
</evidence>
<dbReference type="RefSeq" id="XP_022306298.1">
    <property type="nucleotide sequence ID" value="XM_022450590.1"/>
</dbReference>
<keyword evidence="6" id="KW-0067">ATP-binding</keyword>
<keyword evidence="3" id="KW-0813">Transport</keyword>
<evidence type="ECO:0000256" key="7">
    <source>
        <dbReference type="ARBA" id="ARBA00022989"/>
    </source>
</evidence>
<dbReference type="PANTHER" id="PTHR48041:SF139">
    <property type="entry name" value="PROTEIN SCARLET"/>
    <property type="match status" value="1"/>
</dbReference>
<evidence type="ECO:0000256" key="1">
    <source>
        <dbReference type="ARBA" id="ARBA00004141"/>
    </source>
</evidence>
<evidence type="ECO:0000256" key="8">
    <source>
        <dbReference type="ARBA" id="ARBA00023136"/>
    </source>
</evidence>
<comment type="similarity">
    <text evidence="2">Belongs to the ABC transporter superfamily. ABCG family. Eye pigment precursor importer (TC 3.A.1.204) subfamily.</text>
</comment>
<dbReference type="GO" id="GO:0140359">
    <property type="term" value="F:ABC-type transporter activity"/>
    <property type="evidence" value="ECO:0007669"/>
    <property type="project" value="InterPro"/>
</dbReference>
<dbReference type="RefSeq" id="XP_022306296.1">
    <property type="nucleotide sequence ID" value="XM_022450588.1"/>
</dbReference>
<proteinExistence type="inferred from homology"/>
<keyword evidence="4 9" id="KW-0812">Transmembrane</keyword>
<evidence type="ECO:0000313" key="11">
    <source>
        <dbReference type="Proteomes" id="UP000694844"/>
    </source>
</evidence>
<keyword evidence="5" id="KW-0547">Nucleotide-binding</keyword>
<feature type="transmembrane region" description="Helical" evidence="9">
    <location>
        <begin position="517"/>
        <end position="539"/>
    </location>
</feature>
<evidence type="ECO:0000256" key="3">
    <source>
        <dbReference type="ARBA" id="ARBA00022448"/>
    </source>
</evidence>
<evidence type="ECO:0000313" key="13">
    <source>
        <dbReference type="RefSeq" id="XP_022306297.1"/>
    </source>
</evidence>
<dbReference type="GO" id="GO:0005524">
    <property type="term" value="F:ATP binding"/>
    <property type="evidence" value="ECO:0007669"/>
    <property type="project" value="UniProtKB-KW"/>
</dbReference>
<feature type="transmembrane region" description="Helical" evidence="9">
    <location>
        <begin position="375"/>
        <end position="395"/>
    </location>
</feature>
<evidence type="ECO:0000256" key="4">
    <source>
        <dbReference type="ARBA" id="ARBA00022692"/>
    </source>
</evidence>
<organism evidence="11 12">
    <name type="scientific">Crassostrea virginica</name>
    <name type="common">Eastern oyster</name>
    <dbReference type="NCBI Taxonomy" id="6565"/>
    <lineage>
        <taxon>Eukaryota</taxon>
        <taxon>Metazoa</taxon>
        <taxon>Spiralia</taxon>
        <taxon>Lophotrochozoa</taxon>
        <taxon>Mollusca</taxon>
        <taxon>Bivalvia</taxon>
        <taxon>Autobranchia</taxon>
        <taxon>Pteriomorphia</taxon>
        <taxon>Ostreida</taxon>
        <taxon>Ostreoidea</taxon>
        <taxon>Ostreidae</taxon>
        <taxon>Crassostrea</taxon>
    </lineage>
</organism>
<feature type="domain" description="ABC transporter" evidence="10">
    <location>
        <begin position="47"/>
        <end position="291"/>
    </location>
</feature>
<dbReference type="GO" id="GO:0005886">
    <property type="term" value="C:plasma membrane"/>
    <property type="evidence" value="ECO:0007669"/>
    <property type="project" value="TreeGrafter"/>
</dbReference>
<feature type="transmembrane region" description="Helical" evidence="9">
    <location>
        <begin position="452"/>
        <end position="477"/>
    </location>
</feature>
<keyword evidence="11" id="KW-1185">Reference proteome</keyword>
<dbReference type="CDD" id="cd03213">
    <property type="entry name" value="ABCG_EPDR"/>
    <property type="match status" value="1"/>
</dbReference>
<evidence type="ECO:0000256" key="6">
    <source>
        <dbReference type="ARBA" id="ARBA00022840"/>
    </source>
</evidence>
<feature type="transmembrane region" description="Helical" evidence="9">
    <location>
        <begin position="407"/>
        <end position="432"/>
    </location>
</feature>
<dbReference type="InterPro" id="IPR027417">
    <property type="entry name" value="P-loop_NTPase"/>
</dbReference>
<dbReference type="Pfam" id="PF00005">
    <property type="entry name" value="ABC_tran"/>
    <property type="match status" value="1"/>
</dbReference>
<evidence type="ECO:0000313" key="12">
    <source>
        <dbReference type="RefSeq" id="XP_022306296.1"/>
    </source>
</evidence>
<dbReference type="InterPro" id="IPR013525">
    <property type="entry name" value="ABC2_TM"/>
</dbReference>
<evidence type="ECO:0000259" key="10">
    <source>
        <dbReference type="PROSITE" id="PS50893"/>
    </source>
</evidence>
<feature type="transmembrane region" description="Helical" evidence="9">
    <location>
        <begin position="489"/>
        <end position="511"/>
    </location>
</feature>
<protein>
    <submittedName>
        <fullName evidence="12 13">Protein white-like</fullName>
    </submittedName>
</protein>
<evidence type="ECO:0000256" key="2">
    <source>
        <dbReference type="ARBA" id="ARBA00005814"/>
    </source>
</evidence>
<dbReference type="InterPro" id="IPR050352">
    <property type="entry name" value="ABCG_transporters"/>
</dbReference>
<sequence length="631" mass="71555">MVHFYNNSTFDIGHSDPGQKNQNGRLDLDEGNFIPEEQQVTLSWHDVMVTSSTKTACRKEPCSKIILNKVSGYVRPGRLVAIMGASGAGKTSLMNVLTFRNIRALSVYGDIKINDRLVTRDQMNEISAYLQQEDLFLGTMTVREHLLFRASLQMDVDVKTRQRRVERVITELGLSKCADSVIDRPYSNQRISGGERKRLSFASELLMNPPLMFCDEPTSGLDSFMASSVVQSLKMLVHKGHTVLCTIHQPSSEVFALFDEIYLLAEGNCVFTGNTMFGLDFFHSQGFPCPMNYNPADHFILTLAMIPGYEQTSHTKIQRLCHEFGKVQKYQENRKSRAIPLTHRKLHPRYQAPFLKQFSYLLWRSWITNLRNPNLVLIKITQTALFAVILGLFYLKTDNIYTQDDVMNINGCIFFAIVSISLDSIFPILNVFPSEVPIFVREYGCKLYRVDIYYLSKIIVEIPFHIITPAIFMTILYFMSGLLYDEVEFFIAVGIAALVANAAAGFGYTISAGAPSITAALALAPLLLMPLMMNGGFFLNNRTVPVYFLWLKYSSWFMYSNELMILNQWTNVDRIECNNNSTCYSNGNLVIESLGYDKESIPTDWICLAALTVAFRILSFIILFIKAKLST</sequence>
<dbReference type="Pfam" id="PF19055">
    <property type="entry name" value="ABC2_membrane_7"/>
    <property type="match status" value="1"/>
</dbReference>
<dbReference type="PROSITE" id="PS00211">
    <property type="entry name" value="ABC_TRANSPORTER_1"/>
    <property type="match status" value="1"/>
</dbReference>
<feature type="transmembrane region" description="Helical" evidence="9">
    <location>
        <begin position="605"/>
        <end position="625"/>
    </location>
</feature>
<keyword evidence="7 9" id="KW-1133">Transmembrane helix</keyword>
<dbReference type="GeneID" id="111112791"/>
<dbReference type="Gene3D" id="3.40.50.300">
    <property type="entry name" value="P-loop containing nucleotide triphosphate hydrolases"/>
    <property type="match status" value="1"/>
</dbReference>
<dbReference type="InterPro" id="IPR003439">
    <property type="entry name" value="ABC_transporter-like_ATP-bd"/>
</dbReference>
<dbReference type="SMART" id="SM00382">
    <property type="entry name" value="AAA"/>
    <property type="match status" value="1"/>
</dbReference>
<dbReference type="GO" id="GO:0016887">
    <property type="term" value="F:ATP hydrolysis activity"/>
    <property type="evidence" value="ECO:0007669"/>
    <property type="project" value="InterPro"/>
</dbReference>
<keyword evidence="8 9" id="KW-0472">Membrane</keyword>
<dbReference type="KEGG" id="cvn:111112791"/>
<dbReference type="Proteomes" id="UP000694844">
    <property type="component" value="Chromosome 9"/>
</dbReference>
<accession>A0A8B8BTP5</accession>
<dbReference type="SUPFAM" id="SSF52540">
    <property type="entry name" value="P-loop containing nucleoside triphosphate hydrolases"/>
    <property type="match status" value="1"/>
</dbReference>
<reference evidence="12 13" key="1">
    <citation type="submission" date="2025-04" db="UniProtKB">
        <authorList>
            <consortium name="RefSeq"/>
        </authorList>
    </citation>
    <scope>IDENTIFICATION</scope>
    <source>
        <tissue evidence="12 13">Whole sample</tissue>
    </source>
</reference>
<dbReference type="OrthoDB" id="66620at2759"/>
<dbReference type="InterPro" id="IPR003593">
    <property type="entry name" value="AAA+_ATPase"/>
</dbReference>
<gene>
    <name evidence="12 13 14" type="primary">LOC111112791</name>
</gene>